<dbReference type="STRING" id="1121291.SAMN02745134_01409"/>
<dbReference type="Proteomes" id="UP000192468">
    <property type="component" value="Unassembled WGS sequence"/>
</dbReference>
<evidence type="ECO:0000256" key="3">
    <source>
        <dbReference type="ARBA" id="ARBA00022692"/>
    </source>
</evidence>
<evidence type="ECO:0000256" key="5">
    <source>
        <dbReference type="ARBA" id="ARBA00023136"/>
    </source>
</evidence>
<feature type="transmembrane region" description="Helical" evidence="6">
    <location>
        <begin position="217"/>
        <end position="244"/>
    </location>
</feature>
<sequence length="319" mass="36667">MYKKIIECFLLLIFFIAIDLLIRNYFSPFFTIIILLLLALPIFKFLCKYNIFNININAIITIILINLIIFIIIVYGSSVIFIKIKHIVLIIFSNLSIGNIDKQFKIANYFQIEDILEKSKGYILDILNFNNMQKGAFFTTDLVISYFVANVSLYFILVDNCAIVKCVKTYISEKKLLLIKKKFREIKKIVLIETLLVLSTTVQTIFGFIILEINSGIFLGILCGVLDILPYVGTLIVFLPLVIYNIYLKKYIIAIGLTFLYILLQLNRQIMEAKFMSINLKIHPLLMLISLYIGSKIFGLPGLIIGPIYLLIVKEIIIS</sequence>
<dbReference type="Pfam" id="PF01594">
    <property type="entry name" value="AI-2E_transport"/>
    <property type="match status" value="1"/>
</dbReference>
<comment type="subcellular location">
    <subcellularLocation>
        <location evidence="1">Membrane</location>
        <topology evidence="1">Multi-pass membrane protein</topology>
    </subcellularLocation>
</comment>
<dbReference type="InterPro" id="IPR002549">
    <property type="entry name" value="AI-2E-like"/>
</dbReference>
<keyword evidence="5 6" id="KW-0472">Membrane</keyword>
<evidence type="ECO:0000256" key="2">
    <source>
        <dbReference type="ARBA" id="ARBA00009773"/>
    </source>
</evidence>
<evidence type="ECO:0000256" key="4">
    <source>
        <dbReference type="ARBA" id="ARBA00022989"/>
    </source>
</evidence>
<dbReference type="GO" id="GO:0055085">
    <property type="term" value="P:transmembrane transport"/>
    <property type="evidence" value="ECO:0007669"/>
    <property type="project" value="TreeGrafter"/>
</dbReference>
<keyword evidence="8" id="KW-1185">Reference proteome</keyword>
<gene>
    <name evidence="7" type="ORF">SAMN02745134_01409</name>
</gene>
<proteinExistence type="inferred from homology"/>
<feature type="transmembrane region" description="Helical" evidence="6">
    <location>
        <begin position="287"/>
        <end position="312"/>
    </location>
</feature>
<evidence type="ECO:0000256" key="1">
    <source>
        <dbReference type="ARBA" id="ARBA00004141"/>
    </source>
</evidence>
<organism evidence="7 8">
    <name type="scientific">Clostridium acidisoli DSM 12555</name>
    <dbReference type="NCBI Taxonomy" id="1121291"/>
    <lineage>
        <taxon>Bacteria</taxon>
        <taxon>Bacillati</taxon>
        <taxon>Bacillota</taxon>
        <taxon>Clostridia</taxon>
        <taxon>Eubacteriales</taxon>
        <taxon>Clostridiaceae</taxon>
        <taxon>Clostridium</taxon>
    </lineage>
</organism>
<dbReference type="EMBL" id="FWXH01000003">
    <property type="protein sequence ID" value="SMC21675.1"/>
    <property type="molecule type" value="Genomic_DNA"/>
</dbReference>
<comment type="similarity">
    <text evidence="2">Belongs to the autoinducer-2 exporter (AI-2E) (TC 2.A.86) family.</text>
</comment>
<feature type="transmembrane region" description="Helical" evidence="6">
    <location>
        <begin position="143"/>
        <end position="167"/>
    </location>
</feature>
<reference evidence="7 8" key="1">
    <citation type="submission" date="2017-04" db="EMBL/GenBank/DDBJ databases">
        <authorList>
            <person name="Afonso C.L."/>
            <person name="Miller P.J."/>
            <person name="Scott M.A."/>
            <person name="Spackman E."/>
            <person name="Goraichik I."/>
            <person name="Dimitrov K.M."/>
            <person name="Suarez D.L."/>
            <person name="Swayne D.E."/>
        </authorList>
    </citation>
    <scope>NUCLEOTIDE SEQUENCE [LARGE SCALE GENOMIC DNA]</scope>
    <source>
        <strain evidence="7 8">DSM 12555</strain>
    </source>
</reference>
<feature type="transmembrane region" description="Helical" evidence="6">
    <location>
        <begin position="28"/>
        <end position="47"/>
    </location>
</feature>
<evidence type="ECO:0000256" key="6">
    <source>
        <dbReference type="SAM" id="Phobius"/>
    </source>
</evidence>
<feature type="transmembrane region" description="Helical" evidence="6">
    <location>
        <begin position="188"/>
        <end position="211"/>
    </location>
</feature>
<evidence type="ECO:0000313" key="8">
    <source>
        <dbReference type="Proteomes" id="UP000192468"/>
    </source>
</evidence>
<evidence type="ECO:0000313" key="7">
    <source>
        <dbReference type="EMBL" id="SMC21675.1"/>
    </source>
</evidence>
<accession>A0A1W1XCA2</accession>
<protein>
    <submittedName>
        <fullName evidence="7">Predicted PurR-regulated permease PerM</fullName>
    </submittedName>
</protein>
<feature type="transmembrane region" description="Helical" evidence="6">
    <location>
        <begin position="251"/>
        <end position="267"/>
    </location>
</feature>
<dbReference type="GO" id="GO:0016020">
    <property type="term" value="C:membrane"/>
    <property type="evidence" value="ECO:0007669"/>
    <property type="project" value="UniProtKB-SubCell"/>
</dbReference>
<dbReference type="PANTHER" id="PTHR21716:SF68">
    <property type="entry name" value="TRANSPORT PROTEIN YTVI-RELATED"/>
    <property type="match status" value="1"/>
</dbReference>
<feature type="transmembrane region" description="Helical" evidence="6">
    <location>
        <begin position="59"/>
        <end position="82"/>
    </location>
</feature>
<dbReference type="AlphaFoldDB" id="A0A1W1XCA2"/>
<dbReference type="PANTHER" id="PTHR21716">
    <property type="entry name" value="TRANSMEMBRANE PROTEIN"/>
    <property type="match status" value="1"/>
</dbReference>
<feature type="transmembrane region" description="Helical" evidence="6">
    <location>
        <begin position="5"/>
        <end position="22"/>
    </location>
</feature>
<name>A0A1W1XCA2_9CLOT</name>
<dbReference type="RefSeq" id="WP_278326783.1">
    <property type="nucleotide sequence ID" value="NZ_FWXH01000003.1"/>
</dbReference>
<keyword evidence="3 6" id="KW-0812">Transmembrane</keyword>
<keyword evidence="4 6" id="KW-1133">Transmembrane helix</keyword>